<keyword evidence="4" id="KW-0648">Protein biosynthesis</keyword>
<dbReference type="AlphaFoldDB" id="A0A6J6BM39"/>
<evidence type="ECO:0000256" key="4">
    <source>
        <dbReference type="ARBA" id="ARBA00022917"/>
    </source>
</evidence>
<feature type="domain" description="Formyl transferase N-terminal" evidence="5">
    <location>
        <begin position="24"/>
        <end position="154"/>
    </location>
</feature>
<evidence type="ECO:0000259" key="6">
    <source>
        <dbReference type="Pfam" id="PF02911"/>
    </source>
</evidence>
<evidence type="ECO:0000313" key="7">
    <source>
        <dbReference type="EMBL" id="CAB4539228.1"/>
    </source>
</evidence>
<evidence type="ECO:0000259" key="5">
    <source>
        <dbReference type="Pfam" id="PF00551"/>
    </source>
</evidence>
<dbReference type="EMBL" id="CAEZSI010000061">
    <property type="protein sequence ID" value="CAB4539228.1"/>
    <property type="molecule type" value="Genomic_DNA"/>
</dbReference>
<dbReference type="CDD" id="cd08704">
    <property type="entry name" value="Met_tRNA_FMT_C"/>
    <property type="match status" value="1"/>
</dbReference>
<dbReference type="HAMAP" id="MF_00182">
    <property type="entry name" value="Formyl_trans"/>
    <property type="match status" value="1"/>
</dbReference>
<comment type="similarity">
    <text evidence="1">Belongs to the Fmt family.</text>
</comment>
<dbReference type="InterPro" id="IPR005793">
    <property type="entry name" value="Formyl_trans_C"/>
</dbReference>
<proteinExistence type="inferred from homology"/>
<dbReference type="InterPro" id="IPR044135">
    <property type="entry name" value="Met-tRNA-FMT_C"/>
</dbReference>
<protein>
    <recommendedName>
        <fullName evidence="2">methionyl-tRNA formyltransferase</fullName>
        <ecNumber evidence="2">2.1.2.9</ecNumber>
    </recommendedName>
</protein>
<sequence length="302" mass="33031">MRIGVAATPDVALPTLNWLLHSEYELVRVITQPDRKSGRGLDLKQSVVALWAKENKIDVVKPLDFDETKSVISDLDLLITIGYGVILPESLLDIPKFGCINLHFSLLPKYRGAAPVQRAIESGETASGVTVFKLDKGMDTGPIYSQMAIDIDSKWRSFELFSELSIIGVEAIEQSLSQITQGHLPKPQVGQHSHAGKITKEEAKLDWAADPKEIINKIRAFYPAPVCWTIFRGDNLKITKVGALSNYSKLAPGQIGLYEGECLIGVSGGALVIEKVVPLGKREMLAVEFARGARFGDAEFCG</sequence>
<evidence type="ECO:0000256" key="2">
    <source>
        <dbReference type="ARBA" id="ARBA00012261"/>
    </source>
</evidence>
<dbReference type="InterPro" id="IPR011034">
    <property type="entry name" value="Formyl_transferase-like_C_sf"/>
</dbReference>
<dbReference type="SUPFAM" id="SSF53328">
    <property type="entry name" value="Formyltransferase"/>
    <property type="match status" value="1"/>
</dbReference>
<dbReference type="GO" id="GO:0004479">
    <property type="term" value="F:methionyl-tRNA formyltransferase activity"/>
    <property type="evidence" value="ECO:0007669"/>
    <property type="project" value="UniProtKB-EC"/>
</dbReference>
<evidence type="ECO:0000256" key="1">
    <source>
        <dbReference type="ARBA" id="ARBA00010699"/>
    </source>
</evidence>
<name>A0A6J6BM39_9ZZZZ</name>
<organism evidence="7">
    <name type="scientific">freshwater metagenome</name>
    <dbReference type="NCBI Taxonomy" id="449393"/>
    <lineage>
        <taxon>unclassified sequences</taxon>
        <taxon>metagenomes</taxon>
        <taxon>ecological metagenomes</taxon>
    </lineage>
</organism>
<reference evidence="7" key="1">
    <citation type="submission" date="2020-05" db="EMBL/GenBank/DDBJ databases">
        <authorList>
            <person name="Chiriac C."/>
            <person name="Salcher M."/>
            <person name="Ghai R."/>
            <person name="Kavagutti S V."/>
        </authorList>
    </citation>
    <scope>NUCLEOTIDE SEQUENCE</scope>
</reference>
<dbReference type="EC" id="2.1.2.9" evidence="2"/>
<gene>
    <name evidence="7" type="ORF">UFOPK1412_00559</name>
</gene>
<dbReference type="Pfam" id="PF02911">
    <property type="entry name" value="Formyl_trans_C"/>
    <property type="match status" value="1"/>
</dbReference>
<feature type="domain" description="Formyl transferase C-terminal" evidence="6">
    <location>
        <begin position="197"/>
        <end position="293"/>
    </location>
</feature>
<dbReference type="CDD" id="cd08646">
    <property type="entry name" value="FMT_core_Met-tRNA-FMT_N"/>
    <property type="match status" value="1"/>
</dbReference>
<dbReference type="NCBIfam" id="TIGR00460">
    <property type="entry name" value="fmt"/>
    <property type="match status" value="1"/>
</dbReference>
<dbReference type="PANTHER" id="PTHR11138">
    <property type="entry name" value="METHIONYL-TRNA FORMYLTRANSFERASE"/>
    <property type="match status" value="1"/>
</dbReference>
<dbReference type="SUPFAM" id="SSF50486">
    <property type="entry name" value="FMT C-terminal domain-like"/>
    <property type="match status" value="1"/>
</dbReference>
<keyword evidence="3" id="KW-0808">Transferase</keyword>
<dbReference type="InterPro" id="IPR002376">
    <property type="entry name" value="Formyl_transf_N"/>
</dbReference>
<accession>A0A6J6BM39</accession>
<dbReference type="InterPro" id="IPR005794">
    <property type="entry name" value="Fmt"/>
</dbReference>
<dbReference type="InterPro" id="IPR041711">
    <property type="entry name" value="Met-tRNA-FMT_N"/>
</dbReference>
<dbReference type="Pfam" id="PF00551">
    <property type="entry name" value="Formyl_trans_N"/>
    <property type="match status" value="1"/>
</dbReference>
<dbReference type="InterPro" id="IPR036477">
    <property type="entry name" value="Formyl_transf_N_sf"/>
</dbReference>
<dbReference type="Gene3D" id="3.40.50.12230">
    <property type="match status" value="1"/>
</dbReference>
<dbReference type="PANTHER" id="PTHR11138:SF5">
    <property type="entry name" value="METHIONYL-TRNA FORMYLTRANSFERASE, MITOCHONDRIAL"/>
    <property type="match status" value="1"/>
</dbReference>
<evidence type="ECO:0000256" key="3">
    <source>
        <dbReference type="ARBA" id="ARBA00022679"/>
    </source>
</evidence>
<dbReference type="GO" id="GO:0005829">
    <property type="term" value="C:cytosol"/>
    <property type="evidence" value="ECO:0007669"/>
    <property type="project" value="TreeGrafter"/>
</dbReference>